<dbReference type="AlphaFoldDB" id="A0A2A9P0G8"/>
<evidence type="ECO:0000313" key="4">
    <source>
        <dbReference type="EMBL" id="PFH55335.1"/>
    </source>
</evidence>
<evidence type="ECO:0000256" key="1">
    <source>
        <dbReference type="ARBA" id="ARBA00022676"/>
    </source>
</evidence>
<evidence type="ECO:0000259" key="3">
    <source>
        <dbReference type="Pfam" id="PF06722"/>
    </source>
</evidence>
<keyword evidence="5" id="KW-1185">Reference proteome</keyword>
<keyword evidence="2" id="KW-0808">Transferase</keyword>
<dbReference type="InterPro" id="IPR050271">
    <property type="entry name" value="UDP-glycosyltransferase"/>
</dbReference>
<proteinExistence type="predicted"/>
<dbReference type="PANTHER" id="PTHR48043">
    <property type="entry name" value="EG:EG0003.4 PROTEIN-RELATED"/>
    <property type="match status" value="1"/>
</dbReference>
<dbReference type="Pfam" id="PF06722">
    <property type="entry name" value="EryCIII-like_C"/>
    <property type="match status" value="1"/>
</dbReference>
<feature type="domain" description="Erythromycin biosynthesis protein CIII-like C-terminal" evidence="3">
    <location>
        <begin position="394"/>
        <end position="473"/>
    </location>
</feature>
<keyword evidence="1" id="KW-0328">Glycosyltransferase</keyword>
<dbReference type="PANTHER" id="PTHR48043:SF145">
    <property type="entry name" value="FI06409P-RELATED"/>
    <property type="match status" value="1"/>
</dbReference>
<evidence type="ECO:0000256" key="2">
    <source>
        <dbReference type="ARBA" id="ARBA00022679"/>
    </source>
</evidence>
<dbReference type="OrthoDB" id="5835829at2759"/>
<comment type="caution">
    <text evidence="4">The sequence shown here is derived from an EMBL/GenBank/DDBJ whole genome shotgun (WGS) entry which is preliminary data.</text>
</comment>
<dbReference type="Proteomes" id="UP000037136">
    <property type="component" value="Unassembled WGS sequence"/>
</dbReference>
<reference evidence="4 5" key="1">
    <citation type="journal article" date="2015" name="BMC Genomics">
        <title>Gene expression during zombie ant biting behavior reflects the complexity underlying fungal parasitic behavioral manipulation.</title>
        <authorList>
            <person name="de Bekker C."/>
            <person name="Ohm R.A."/>
            <person name="Loreto R.G."/>
            <person name="Sebastian A."/>
            <person name="Albert I."/>
            <person name="Merrow M."/>
            <person name="Brachmann A."/>
            <person name="Hughes D.P."/>
        </authorList>
    </citation>
    <scope>NUCLEOTIDE SEQUENCE [LARGE SCALE GENOMIC DNA]</scope>
    <source>
        <strain evidence="4 5">SC16a</strain>
    </source>
</reference>
<dbReference type="STRING" id="268505.A0A2A9P0G8"/>
<dbReference type="GO" id="GO:0008194">
    <property type="term" value="F:UDP-glycosyltransferase activity"/>
    <property type="evidence" value="ECO:0007669"/>
    <property type="project" value="TreeGrafter"/>
</dbReference>
<organism evidence="4 5">
    <name type="scientific">Ophiocordyceps unilateralis</name>
    <name type="common">Zombie-ant fungus</name>
    <name type="synonym">Torrubia unilateralis</name>
    <dbReference type="NCBI Taxonomy" id="268505"/>
    <lineage>
        <taxon>Eukaryota</taxon>
        <taxon>Fungi</taxon>
        <taxon>Dikarya</taxon>
        <taxon>Ascomycota</taxon>
        <taxon>Pezizomycotina</taxon>
        <taxon>Sordariomycetes</taxon>
        <taxon>Hypocreomycetidae</taxon>
        <taxon>Hypocreales</taxon>
        <taxon>Ophiocordycipitaceae</taxon>
        <taxon>Ophiocordyceps</taxon>
    </lineage>
</organism>
<dbReference type="SUPFAM" id="SSF53756">
    <property type="entry name" value="UDP-Glycosyltransferase/glycogen phosphorylase"/>
    <property type="match status" value="1"/>
</dbReference>
<gene>
    <name evidence="4" type="ORF">XA68_18561</name>
</gene>
<reference evidence="4 5" key="2">
    <citation type="journal article" date="2017" name="Sci. Rep.">
        <title>Ant-infecting Ophiocordyceps genomes reveal a high diversity of potential behavioral manipulation genes and a possible major role for enterotoxins.</title>
        <authorList>
            <person name="de Bekker C."/>
            <person name="Ohm R.A."/>
            <person name="Evans H.C."/>
            <person name="Brachmann A."/>
            <person name="Hughes D.P."/>
        </authorList>
    </citation>
    <scope>NUCLEOTIDE SEQUENCE [LARGE SCALE GENOMIC DNA]</scope>
    <source>
        <strain evidence="4 5">SC16a</strain>
    </source>
</reference>
<dbReference type="EMBL" id="LAZP02000990">
    <property type="protein sequence ID" value="PFH55335.1"/>
    <property type="molecule type" value="Genomic_DNA"/>
</dbReference>
<accession>A0A2A9P0G8</accession>
<evidence type="ECO:0000313" key="5">
    <source>
        <dbReference type="Proteomes" id="UP000037136"/>
    </source>
</evidence>
<protein>
    <recommendedName>
        <fullName evidence="3">Erythromycin biosynthesis protein CIII-like C-terminal domain-containing protein</fullName>
    </recommendedName>
</protein>
<dbReference type="Gene3D" id="3.40.50.2000">
    <property type="entry name" value="Glycogen Phosphorylase B"/>
    <property type="match status" value="2"/>
</dbReference>
<sequence>MEPPSILLLTNEEHGQSNVFMATCESLLQLEPDAHLHLASFAGLADSVAAFNDRVRLSMPAARPVRFHHIRGVPSSQGLRQVVVDRAIVCHGDVLPKSFFAPLSFTNSIRAIRDTMSIFVPYTAPQMAEIVSSVVELVNMVGADLVVVDSLMTPALTACHHLGISFVCLSPNSIKDFAVKEQPLRVRLKHPALFSGHRYPVPLYLAPLNILYKIIAAVLYYRDGHRRKVAAHIATHTGATLTTAVETYLGAGAKPMTLVGSMPELDYPGLVPPYIIPCGPIIRGAPPVRDADPDLAAWLARAPTLYVNLGSLYSIHEPQALELARALKTVMGAVPRLQVLWKLKRMGRYGVSEPGDAIHDTLTEELKADRVRVVIDWLMAEPSSILESGHVICSMHHGGANSFYEAVVTGVPQVVLPQWTDTYDYAERVELLGIGRLGNETTKPRWTAVEVAAALTDVLNSSTIKAKASTLAKLCQDRGSGAANAARAILAECRVRKQSKVGEDEKRAADMVTA</sequence>
<dbReference type="InterPro" id="IPR010610">
    <property type="entry name" value="EryCIII-like_C"/>
</dbReference>
<name>A0A2A9P0G8_OPHUN</name>